<evidence type="ECO:0000256" key="1">
    <source>
        <dbReference type="SAM" id="MobiDB-lite"/>
    </source>
</evidence>
<dbReference type="OrthoDB" id="3224585at2759"/>
<protein>
    <submittedName>
        <fullName evidence="2">Uncharacterized protein</fullName>
    </submittedName>
</protein>
<organism evidence="2 3">
    <name type="scientific">Pholiota conissans</name>
    <dbReference type="NCBI Taxonomy" id="109636"/>
    <lineage>
        <taxon>Eukaryota</taxon>
        <taxon>Fungi</taxon>
        <taxon>Dikarya</taxon>
        <taxon>Basidiomycota</taxon>
        <taxon>Agaricomycotina</taxon>
        <taxon>Agaricomycetes</taxon>
        <taxon>Agaricomycetidae</taxon>
        <taxon>Agaricales</taxon>
        <taxon>Agaricineae</taxon>
        <taxon>Strophariaceae</taxon>
        <taxon>Pholiota</taxon>
    </lineage>
</organism>
<evidence type="ECO:0000313" key="2">
    <source>
        <dbReference type="EMBL" id="KAF9476618.1"/>
    </source>
</evidence>
<evidence type="ECO:0000313" key="3">
    <source>
        <dbReference type="Proteomes" id="UP000807469"/>
    </source>
</evidence>
<dbReference type="AlphaFoldDB" id="A0A9P6CYG5"/>
<feature type="compositionally biased region" description="Basic and acidic residues" evidence="1">
    <location>
        <begin position="48"/>
        <end position="61"/>
    </location>
</feature>
<dbReference type="EMBL" id="MU155287">
    <property type="protein sequence ID" value="KAF9476618.1"/>
    <property type="molecule type" value="Genomic_DNA"/>
</dbReference>
<comment type="caution">
    <text evidence="2">The sequence shown here is derived from an EMBL/GenBank/DDBJ whole genome shotgun (WGS) entry which is preliminary data.</text>
</comment>
<sequence length="103" mass="11743">MPRVNYSDEVFKKAEQTVNKPATTKQNINEEYMKHPPHNRPADTSFLNEHKEYYAPGPDRNDLIVDEANRVDQLPAGAQDEALGRKKKEVDLAGIVEDDSVHR</sequence>
<feature type="region of interest" description="Disordered" evidence="1">
    <location>
        <begin position="1"/>
        <end position="61"/>
    </location>
</feature>
<keyword evidence="3" id="KW-1185">Reference proteome</keyword>
<gene>
    <name evidence="2" type="ORF">BDN70DRAFT_838986</name>
</gene>
<accession>A0A9P6CYG5</accession>
<dbReference type="Proteomes" id="UP000807469">
    <property type="component" value="Unassembled WGS sequence"/>
</dbReference>
<proteinExistence type="predicted"/>
<name>A0A9P6CYG5_9AGAR</name>
<reference evidence="2" key="1">
    <citation type="submission" date="2020-11" db="EMBL/GenBank/DDBJ databases">
        <authorList>
            <consortium name="DOE Joint Genome Institute"/>
            <person name="Ahrendt S."/>
            <person name="Riley R."/>
            <person name="Andreopoulos W."/>
            <person name="Labutti K."/>
            <person name="Pangilinan J."/>
            <person name="Ruiz-Duenas F.J."/>
            <person name="Barrasa J.M."/>
            <person name="Sanchez-Garcia M."/>
            <person name="Camarero S."/>
            <person name="Miyauchi S."/>
            <person name="Serrano A."/>
            <person name="Linde D."/>
            <person name="Babiker R."/>
            <person name="Drula E."/>
            <person name="Ayuso-Fernandez I."/>
            <person name="Pacheco R."/>
            <person name="Padilla G."/>
            <person name="Ferreira P."/>
            <person name="Barriuso J."/>
            <person name="Kellner H."/>
            <person name="Castanera R."/>
            <person name="Alfaro M."/>
            <person name="Ramirez L."/>
            <person name="Pisabarro A.G."/>
            <person name="Kuo A."/>
            <person name="Tritt A."/>
            <person name="Lipzen A."/>
            <person name="He G."/>
            <person name="Yan M."/>
            <person name="Ng V."/>
            <person name="Cullen D."/>
            <person name="Martin F."/>
            <person name="Rosso M.-N."/>
            <person name="Henrissat B."/>
            <person name="Hibbett D."/>
            <person name="Martinez A.T."/>
            <person name="Grigoriev I.V."/>
        </authorList>
    </citation>
    <scope>NUCLEOTIDE SEQUENCE</scope>
    <source>
        <strain evidence="2">CIRM-BRFM 674</strain>
    </source>
</reference>
<feature type="compositionally biased region" description="Polar residues" evidence="1">
    <location>
        <begin position="16"/>
        <end position="29"/>
    </location>
</feature>